<proteinExistence type="predicted"/>
<comment type="caution">
    <text evidence="2">The sequence shown here is derived from an EMBL/GenBank/DDBJ whole genome shotgun (WGS) entry which is preliminary data.</text>
</comment>
<protein>
    <submittedName>
        <fullName evidence="2">Uncharacterized protein</fullName>
    </submittedName>
</protein>
<name>A0AAV4QYQ2_9ARAC</name>
<evidence type="ECO:0000256" key="1">
    <source>
        <dbReference type="SAM" id="MobiDB-lite"/>
    </source>
</evidence>
<reference evidence="2 3" key="1">
    <citation type="submission" date="2021-06" db="EMBL/GenBank/DDBJ databases">
        <title>Caerostris darwini draft genome.</title>
        <authorList>
            <person name="Kono N."/>
            <person name="Arakawa K."/>
        </authorList>
    </citation>
    <scope>NUCLEOTIDE SEQUENCE [LARGE SCALE GENOMIC DNA]</scope>
</reference>
<keyword evidence="3" id="KW-1185">Reference proteome</keyword>
<dbReference type="Proteomes" id="UP001054837">
    <property type="component" value="Unassembled WGS sequence"/>
</dbReference>
<organism evidence="2 3">
    <name type="scientific">Caerostris darwini</name>
    <dbReference type="NCBI Taxonomy" id="1538125"/>
    <lineage>
        <taxon>Eukaryota</taxon>
        <taxon>Metazoa</taxon>
        <taxon>Ecdysozoa</taxon>
        <taxon>Arthropoda</taxon>
        <taxon>Chelicerata</taxon>
        <taxon>Arachnida</taxon>
        <taxon>Araneae</taxon>
        <taxon>Araneomorphae</taxon>
        <taxon>Entelegynae</taxon>
        <taxon>Araneoidea</taxon>
        <taxon>Araneidae</taxon>
        <taxon>Caerostris</taxon>
    </lineage>
</organism>
<dbReference type="EMBL" id="BPLQ01005186">
    <property type="protein sequence ID" value="GIY13182.1"/>
    <property type="molecule type" value="Genomic_DNA"/>
</dbReference>
<sequence>MAPSTRSSLREVVGQPHSAESGASVHIMVKRKPKPVLTRFDNGGWTAIRRCRLEETARAAPNFPYDTNAFSSPSKHVSMAIDGAFL</sequence>
<dbReference type="AlphaFoldDB" id="A0AAV4QYQ2"/>
<evidence type="ECO:0000313" key="2">
    <source>
        <dbReference type="EMBL" id="GIY13182.1"/>
    </source>
</evidence>
<evidence type="ECO:0000313" key="3">
    <source>
        <dbReference type="Proteomes" id="UP001054837"/>
    </source>
</evidence>
<gene>
    <name evidence="2" type="ORF">CDAR_286971</name>
</gene>
<accession>A0AAV4QYQ2</accession>
<feature type="region of interest" description="Disordered" evidence="1">
    <location>
        <begin position="1"/>
        <end position="24"/>
    </location>
</feature>